<organism evidence="6 7">
    <name type="scientific">Ceraceosorus bombacis</name>
    <dbReference type="NCBI Taxonomy" id="401625"/>
    <lineage>
        <taxon>Eukaryota</taxon>
        <taxon>Fungi</taxon>
        <taxon>Dikarya</taxon>
        <taxon>Basidiomycota</taxon>
        <taxon>Ustilaginomycotina</taxon>
        <taxon>Exobasidiomycetes</taxon>
        <taxon>Ceraceosorales</taxon>
        <taxon>Ceraceosoraceae</taxon>
        <taxon>Ceraceosorus</taxon>
    </lineage>
</organism>
<proteinExistence type="inferred from homology"/>
<dbReference type="NCBIfam" id="TIGR00283">
    <property type="entry name" value="arch_pth2"/>
    <property type="match status" value="1"/>
</dbReference>
<evidence type="ECO:0000256" key="5">
    <source>
        <dbReference type="SAM" id="MobiDB-lite"/>
    </source>
</evidence>
<dbReference type="GO" id="GO:0005829">
    <property type="term" value="C:cytosol"/>
    <property type="evidence" value="ECO:0007669"/>
    <property type="project" value="TreeGrafter"/>
</dbReference>
<dbReference type="NCBIfam" id="NF003314">
    <property type="entry name" value="PRK04322.1"/>
    <property type="match status" value="1"/>
</dbReference>
<protein>
    <recommendedName>
        <fullName evidence="1">peptidyl-tRNA hydrolase</fullName>
        <ecNumber evidence="1">3.1.1.29</ecNumber>
    </recommendedName>
</protein>
<dbReference type="STRING" id="401625.A0A0P1BGN4"/>
<reference evidence="6 7" key="1">
    <citation type="submission" date="2014-09" db="EMBL/GenBank/DDBJ databases">
        <authorList>
            <person name="Magalhaes I.L.F."/>
            <person name="Oliveira U."/>
            <person name="Santos F.R."/>
            <person name="Vidigal T.H.D.A."/>
            <person name="Brescovit A.D."/>
            <person name="Santos A.J."/>
        </authorList>
    </citation>
    <scope>NUCLEOTIDE SEQUENCE [LARGE SCALE GENOMIC DNA]</scope>
</reference>
<dbReference type="GO" id="GO:0004045">
    <property type="term" value="F:peptidyl-tRNA hydrolase activity"/>
    <property type="evidence" value="ECO:0007669"/>
    <property type="project" value="UniProtKB-EC"/>
</dbReference>
<dbReference type="EMBL" id="CCYA01000258">
    <property type="protein sequence ID" value="CEH15191.1"/>
    <property type="molecule type" value="Genomic_DNA"/>
</dbReference>
<dbReference type="InterPro" id="IPR002833">
    <property type="entry name" value="PTH2"/>
</dbReference>
<accession>A0A0P1BGN4</accession>
<dbReference type="InterPro" id="IPR023476">
    <property type="entry name" value="Pep_tRNA_hydro_II_dom_sf"/>
</dbReference>
<evidence type="ECO:0000256" key="3">
    <source>
        <dbReference type="ARBA" id="ARBA00038050"/>
    </source>
</evidence>
<dbReference type="Pfam" id="PF01981">
    <property type="entry name" value="PTH2"/>
    <property type="match status" value="1"/>
</dbReference>
<sequence>MSSASLSRLLRQDITSAPGLVSLLLALGLGYYLGTKVSSASGSSFKQLGHGIIGGKGAQDQDDSDEDSDDEDLGEVIDEKDWVNMQSLRAKLMEECKLVLIVRTDLKMDKGKIAAQCGHATLACYKTMMAANPGIVRQWERIGQAKVALKCSSEEEMRRLEESAKALNLCARSIRDAGRTQVAAGSRTVLGIGPGPVKLIDQVTGHLKLL</sequence>
<dbReference type="FunFam" id="3.40.1490.10:FF:000001">
    <property type="entry name" value="Peptidyl-tRNA hydrolase 2"/>
    <property type="match status" value="1"/>
</dbReference>
<keyword evidence="2" id="KW-0378">Hydrolase</keyword>
<dbReference type="PANTHER" id="PTHR12649">
    <property type="entry name" value="PEPTIDYL-TRNA HYDROLASE 2"/>
    <property type="match status" value="1"/>
</dbReference>
<feature type="compositionally biased region" description="Acidic residues" evidence="5">
    <location>
        <begin position="60"/>
        <end position="74"/>
    </location>
</feature>
<feature type="region of interest" description="Disordered" evidence="5">
    <location>
        <begin position="55"/>
        <end position="74"/>
    </location>
</feature>
<comment type="catalytic activity">
    <reaction evidence="4">
        <text>an N-acyl-L-alpha-aminoacyl-tRNA + H2O = an N-acyl-L-amino acid + a tRNA + H(+)</text>
        <dbReference type="Rhea" id="RHEA:54448"/>
        <dbReference type="Rhea" id="RHEA-COMP:10123"/>
        <dbReference type="Rhea" id="RHEA-COMP:13883"/>
        <dbReference type="ChEBI" id="CHEBI:15377"/>
        <dbReference type="ChEBI" id="CHEBI:15378"/>
        <dbReference type="ChEBI" id="CHEBI:59874"/>
        <dbReference type="ChEBI" id="CHEBI:78442"/>
        <dbReference type="ChEBI" id="CHEBI:138191"/>
        <dbReference type="EC" id="3.1.1.29"/>
    </reaction>
</comment>
<comment type="similarity">
    <text evidence="3">Belongs to the PTH2 family.</text>
</comment>
<dbReference type="Gene3D" id="3.40.1490.10">
    <property type="entry name" value="Bit1"/>
    <property type="match status" value="1"/>
</dbReference>
<keyword evidence="7" id="KW-1185">Reference proteome</keyword>
<dbReference type="AlphaFoldDB" id="A0A0P1BGN4"/>
<dbReference type="CDD" id="cd02430">
    <property type="entry name" value="PTH2"/>
    <property type="match status" value="1"/>
</dbReference>
<evidence type="ECO:0000313" key="7">
    <source>
        <dbReference type="Proteomes" id="UP000054845"/>
    </source>
</evidence>
<evidence type="ECO:0000256" key="2">
    <source>
        <dbReference type="ARBA" id="ARBA00022801"/>
    </source>
</evidence>
<dbReference type="Proteomes" id="UP000054845">
    <property type="component" value="Unassembled WGS sequence"/>
</dbReference>
<evidence type="ECO:0000313" key="6">
    <source>
        <dbReference type="EMBL" id="CEH15191.1"/>
    </source>
</evidence>
<dbReference type="EC" id="3.1.1.29" evidence="1"/>
<dbReference type="SUPFAM" id="SSF102462">
    <property type="entry name" value="Peptidyl-tRNA hydrolase II"/>
    <property type="match status" value="1"/>
</dbReference>
<dbReference type="PANTHER" id="PTHR12649:SF11">
    <property type="entry name" value="PEPTIDYL-TRNA HYDROLASE 2, MITOCHONDRIAL"/>
    <property type="match status" value="1"/>
</dbReference>
<dbReference type="OrthoDB" id="1733656at2759"/>
<evidence type="ECO:0000256" key="4">
    <source>
        <dbReference type="ARBA" id="ARBA00048707"/>
    </source>
</evidence>
<name>A0A0P1BGN4_9BASI</name>
<evidence type="ECO:0000256" key="1">
    <source>
        <dbReference type="ARBA" id="ARBA00013260"/>
    </source>
</evidence>